<feature type="region of interest" description="Disordered" evidence="1">
    <location>
        <begin position="442"/>
        <end position="464"/>
    </location>
</feature>
<feature type="chain" id="PRO_5032783038" description="Sel1 repeat family protein" evidence="2">
    <location>
        <begin position="26"/>
        <end position="464"/>
    </location>
</feature>
<dbReference type="Pfam" id="PF08238">
    <property type="entry name" value="Sel1"/>
    <property type="match status" value="4"/>
</dbReference>
<gene>
    <name evidence="3" type="ORF">GAK29_02407</name>
</gene>
<dbReference type="PANTHER" id="PTHR11102:SF160">
    <property type="entry name" value="ERAD-ASSOCIATED E3 UBIQUITIN-PROTEIN LIGASE COMPONENT HRD3"/>
    <property type="match status" value="1"/>
</dbReference>
<dbReference type="PANTHER" id="PTHR11102">
    <property type="entry name" value="SEL-1-LIKE PROTEIN"/>
    <property type="match status" value="1"/>
</dbReference>
<dbReference type="InterPro" id="IPR011990">
    <property type="entry name" value="TPR-like_helical_dom_sf"/>
</dbReference>
<protein>
    <recommendedName>
        <fullName evidence="5">Sel1 repeat family protein</fullName>
    </recommendedName>
</protein>
<dbReference type="Gene3D" id="1.25.40.10">
    <property type="entry name" value="Tetratricopeptide repeat domain"/>
    <property type="match status" value="2"/>
</dbReference>
<evidence type="ECO:0000313" key="4">
    <source>
        <dbReference type="Proteomes" id="UP000490535"/>
    </source>
</evidence>
<accession>A0A833TXC0</accession>
<keyword evidence="2" id="KW-0732">Signal</keyword>
<dbReference type="EMBL" id="WNDP01000055">
    <property type="protein sequence ID" value="KAF1024692.1"/>
    <property type="molecule type" value="Genomic_DNA"/>
</dbReference>
<dbReference type="InterPro" id="IPR050767">
    <property type="entry name" value="Sel1_AlgK"/>
</dbReference>
<dbReference type="Proteomes" id="UP000490535">
    <property type="component" value="Unassembled WGS sequence"/>
</dbReference>
<evidence type="ECO:0000313" key="3">
    <source>
        <dbReference type="EMBL" id="KAF1024692.1"/>
    </source>
</evidence>
<dbReference type="SUPFAM" id="SSF81901">
    <property type="entry name" value="HCP-like"/>
    <property type="match status" value="1"/>
</dbReference>
<evidence type="ECO:0000256" key="2">
    <source>
        <dbReference type="SAM" id="SignalP"/>
    </source>
</evidence>
<organism evidence="3 4">
    <name type="scientific">Acinetobacter bereziniae</name>
    <name type="common">Acinetobacter genomosp. 10</name>
    <dbReference type="NCBI Taxonomy" id="106648"/>
    <lineage>
        <taxon>Bacteria</taxon>
        <taxon>Pseudomonadati</taxon>
        <taxon>Pseudomonadota</taxon>
        <taxon>Gammaproteobacteria</taxon>
        <taxon>Moraxellales</taxon>
        <taxon>Moraxellaceae</taxon>
        <taxon>Acinetobacter</taxon>
    </lineage>
</organism>
<dbReference type="SMART" id="SM00671">
    <property type="entry name" value="SEL1"/>
    <property type="match status" value="3"/>
</dbReference>
<reference evidence="4" key="1">
    <citation type="journal article" date="2020" name="MBio">
        <title>Horizontal gene transfer to a defensive symbiont with a reduced genome amongst a multipartite beetle microbiome.</title>
        <authorList>
            <person name="Waterworth S.C."/>
            <person name="Florez L.V."/>
            <person name="Rees E.R."/>
            <person name="Hertweck C."/>
            <person name="Kaltenpoth M."/>
            <person name="Kwan J.C."/>
        </authorList>
    </citation>
    <scope>NUCLEOTIDE SEQUENCE [LARGE SCALE GENOMIC DNA]</scope>
</reference>
<dbReference type="InterPro" id="IPR006597">
    <property type="entry name" value="Sel1-like"/>
</dbReference>
<evidence type="ECO:0000256" key="1">
    <source>
        <dbReference type="SAM" id="MobiDB-lite"/>
    </source>
</evidence>
<name>A0A833TXC0_ACIBZ</name>
<feature type="signal peptide" evidence="2">
    <location>
        <begin position="1"/>
        <end position="25"/>
    </location>
</feature>
<dbReference type="AlphaFoldDB" id="A0A833TXC0"/>
<proteinExistence type="predicted"/>
<comment type="caution">
    <text evidence="3">The sequence shown here is derived from an EMBL/GenBank/DDBJ whole genome shotgun (WGS) entry which is preliminary data.</text>
</comment>
<sequence>MRTLQTSFLKSFFTFSLIISPLSFAENPLLTQAKILQTGSPTVLINTDKAIHLLQQASNQGEAEAYFLLAKYYSNSADYRFLPENNNLYKKLRLEAAQRGNFDAYLSLDLEAEVAEGFGISNDIKQNLLKIRPKILKLAEQGDTGAMRTLVYALDNDADGYSDEQCRWLYQAVQKGDTLKAGALIQNCPEKILKRLGAKTKQDYTKVYKDNDLAYFRMLQQHSNQGDIGAKNKLLDDYTSDSYLSDKEIKQLENAILAHYEKQAAKGASDAYLMLALKKDTDKDKQDLYSKAASLNNHVALTELGSDYLLVNDEDQKDIHKGLDYLKKAAAQNDPEAINYLGVWYFDEENQDHDEVLAEKYFKQAAELGSVNAMDNLARIMNEPEDYRWAVLAYENVSSEEDTQSKALEAYQTGKGTTKDPVKARKLKTYIQMRAQFNQNLSGLMEGLNNDSEQAETESKNRKR</sequence>
<evidence type="ECO:0008006" key="5">
    <source>
        <dbReference type="Google" id="ProtNLM"/>
    </source>
</evidence>